<feature type="region of interest" description="Disordered" evidence="9">
    <location>
        <begin position="1"/>
        <end position="26"/>
    </location>
</feature>
<evidence type="ECO:0000256" key="3">
    <source>
        <dbReference type="ARBA" id="ARBA00022722"/>
    </source>
</evidence>
<dbReference type="Gene3D" id="3.60.10.10">
    <property type="entry name" value="Endonuclease/exonuclease/phosphatase"/>
    <property type="match status" value="1"/>
</dbReference>
<protein>
    <submittedName>
        <fullName evidence="11">Endonuclease/exonuclease/phosphatase family protein</fullName>
    </submittedName>
</protein>
<keyword evidence="11" id="KW-0255">Endonuclease</keyword>
<gene>
    <name evidence="11" type="ORF">IU449_26405</name>
</gene>
<dbReference type="InterPro" id="IPR051547">
    <property type="entry name" value="TDP2-like"/>
</dbReference>
<dbReference type="RefSeq" id="WP_195004868.1">
    <property type="nucleotide sequence ID" value="NZ_JADLQN010000009.1"/>
</dbReference>
<accession>A0ABS0DHU8</accession>
<keyword evidence="6" id="KW-0378">Hydrolase</keyword>
<evidence type="ECO:0000313" key="12">
    <source>
        <dbReference type="Proteomes" id="UP000707731"/>
    </source>
</evidence>
<comment type="cofactor">
    <cofactor evidence="1">
        <name>Mn(2+)</name>
        <dbReference type="ChEBI" id="CHEBI:29035"/>
    </cofactor>
</comment>
<keyword evidence="4" id="KW-0479">Metal-binding</keyword>
<evidence type="ECO:0000256" key="8">
    <source>
        <dbReference type="ARBA" id="ARBA00023204"/>
    </source>
</evidence>
<dbReference type="Proteomes" id="UP000707731">
    <property type="component" value="Unassembled WGS sequence"/>
</dbReference>
<comment type="caution">
    <text evidence="11">The sequence shown here is derived from an EMBL/GenBank/DDBJ whole genome shotgun (WGS) entry which is preliminary data.</text>
</comment>
<keyword evidence="3" id="KW-0540">Nuclease</keyword>
<feature type="domain" description="Endonuclease/exonuclease/phosphatase" evidence="10">
    <location>
        <begin position="37"/>
        <end position="309"/>
    </location>
</feature>
<organism evidence="11 12">
    <name type="scientific">Nocardia higoensis</name>
    <dbReference type="NCBI Taxonomy" id="228599"/>
    <lineage>
        <taxon>Bacteria</taxon>
        <taxon>Bacillati</taxon>
        <taxon>Actinomycetota</taxon>
        <taxon>Actinomycetes</taxon>
        <taxon>Mycobacteriales</taxon>
        <taxon>Nocardiaceae</taxon>
        <taxon>Nocardia</taxon>
    </lineage>
</organism>
<proteinExistence type="predicted"/>
<sequence>MPISDRIHEPEEKEPAGTSAASSRDGMGGLIRMTKIMTLNLANYTDHSRWGRRLDAIAAIVTKHRPDVIAMQEVRFDPDRDSEKIAASTKRTYQNMGEQLLQSISVDAHYRGSAIVTQPAMFYDSMLSSDSTKFRHYPQPALGKYPREMWEGLSTISRLPILETGARFLSAVGSQDRNRRATQHVTVRAGDSLLHIFNCHFSYDSASFESNLAETIDYMRPFDDQFCLLVGDMNSTAASGEFEEIERLGFVDLWPRLHPGDDGFTDPSHAPDKRIDYVWANSRIAENGIRGIELIATEPYAPACYPSDHFGLIADVKL</sequence>
<keyword evidence="12" id="KW-1185">Reference proteome</keyword>
<comment type="cofactor">
    <cofactor evidence="2">
        <name>Mg(2+)</name>
        <dbReference type="ChEBI" id="CHEBI:18420"/>
    </cofactor>
</comment>
<evidence type="ECO:0000256" key="1">
    <source>
        <dbReference type="ARBA" id="ARBA00001936"/>
    </source>
</evidence>
<dbReference type="PANTHER" id="PTHR15822:SF4">
    <property type="entry name" value="TYROSYL-DNA PHOSPHODIESTERASE 2"/>
    <property type="match status" value="1"/>
</dbReference>
<evidence type="ECO:0000256" key="6">
    <source>
        <dbReference type="ARBA" id="ARBA00022801"/>
    </source>
</evidence>
<evidence type="ECO:0000256" key="2">
    <source>
        <dbReference type="ARBA" id="ARBA00001946"/>
    </source>
</evidence>
<dbReference type="GO" id="GO:0004519">
    <property type="term" value="F:endonuclease activity"/>
    <property type="evidence" value="ECO:0007669"/>
    <property type="project" value="UniProtKB-KW"/>
</dbReference>
<dbReference type="PANTHER" id="PTHR15822">
    <property type="entry name" value="TRAF AND TNF RECEPTOR-ASSOCIATED PROTEIN"/>
    <property type="match status" value="1"/>
</dbReference>
<dbReference type="InterPro" id="IPR005135">
    <property type="entry name" value="Endo/exonuclease/phosphatase"/>
</dbReference>
<evidence type="ECO:0000256" key="4">
    <source>
        <dbReference type="ARBA" id="ARBA00022723"/>
    </source>
</evidence>
<dbReference type="InterPro" id="IPR036691">
    <property type="entry name" value="Endo/exonu/phosph_ase_sf"/>
</dbReference>
<keyword evidence="7" id="KW-0460">Magnesium</keyword>
<keyword evidence="8" id="KW-0234">DNA repair</keyword>
<evidence type="ECO:0000256" key="5">
    <source>
        <dbReference type="ARBA" id="ARBA00022763"/>
    </source>
</evidence>
<feature type="compositionally biased region" description="Basic and acidic residues" evidence="9">
    <location>
        <begin position="1"/>
        <end position="15"/>
    </location>
</feature>
<dbReference type="SUPFAM" id="SSF56219">
    <property type="entry name" value="DNase I-like"/>
    <property type="match status" value="1"/>
</dbReference>
<keyword evidence="5" id="KW-0227">DNA damage</keyword>
<name>A0ABS0DHU8_9NOCA</name>
<evidence type="ECO:0000259" key="10">
    <source>
        <dbReference type="Pfam" id="PF03372"/>
    </source>
</evidence>
<evidence type="ECO:0000313" key="11">
    <source>
        <dbReference type="EMBL" id="MBF6358032.1"/>
    </source>
</evidence>
<dbReference type="Pfam" id="PF03372">
    <property type="entry name" value="Exo_endo_phos"/>
    <property type="match status" value="1"/>
</dbReference>
<evidence type="ECO:0000256" key="7">
    <source>
        <dbReference type="ARBA" id="ARBA00022842"/>
    </source>
</evidence>
<reference evidence="11 12" key="1">
    <citation type="submission" date="2020-10" db="EMBL/GenBank/DDBJ databases">
        <title>Identification of Nocardia species via Next-generation sequencing and recognition of intraspecies genetic diversity.</title>
        <authorList>
            <person name="Li P."/>
            <person name="Li P."/>
            <person name="Lu B."/>
        </authorList>
    </citation>
    <scope>NUCLEOTIDE SEQUENCE [LARGE SCALE GENOMIC DNA]</scope>
    <source>
        <strain evidence="11 12">BJ06-0143</strain>
    </source>
</reference>
<evidence type="ECO:0000256" key="9">
    <source>
        <dbReference type="SAM" id="MobiDB-lite"/>
    </source>
</evidence>
<dbReference type="EMBL" id="JADLQN010000009">
    <property type="protein sequence ID" value="MBF6358032.1"/>
    <property type="molecule type" value="Genomic_DNA"/>
</dbReference>